<keyword evidence="2" id="KW-1185">Reference proteome</keyword>
<name>A0A0R1SM03_9LACO</name>
<dbReference type="STRING" id="1423815.FC27_GL001905"/>
<comment type="caution">
    <text evidence="1">The sequence shown here is derived from an EMBL/GenBank/DDBJ whole genome shotgun (WGS) entry which is preliminary data.</text>
</comment>
<dbReference type="RefSeq" id="WP_010625309.1">
    <property type="nucleotide sequence ID" value="NZ_AZFA01000006.1"/>
</dbReference>
<reference evidence="1 2" key="1">
    <citation type="journal article" date="2015" name="Genome Announc.">
        <title>Expanding the biotechnology potential of lactobacilli through comparative genomics of 213 strains and associated genera.</title>
        <authorList>
            <person name="Sun Z."/>
            <person name="Harris H.M."/>
            <person name="McCann A."/>
            <person name="Guo C."/>
            <person name="Argimon S."/>
            <person name="Zhang W."/>
            <person name="Yang X."/>
            <person name="Jeffery I.B."/>
            <person name="Cooney J.C."/>
            <person name="Kagawa T.F."/>
            <person name="Liu W."/>
            <person name="Song Y."/>
            <person name="Salvetti E."/>
            <person name="Wrobel A."/>
            <person name="Rasinkangas P."/>
            <person name="Parkhill J."/>
            <person name="Rea M.C."/>
            <person name="O'Sullivan O."/>
            <person name="Ritari J."/>
            <person name="Douillard F.P."/>
            <person name="Paul Ross R."/>
            <person name="Yang R."/>
            <person name="Briner A.E."/>
            <person name="Felis G.E."/>
            <person name="de Vos W.M."/>
            <person name="Barrangou R."/>
            <person name="Klaenhammer T.R."/>
            <person name="Caufield P.W."/>
            <person name="Cui Y."/>
            <person name="Zhang H."/>
            <person name="O'Toole P.W."/>
        </authorList>
    </citation>
    <scope>NUCLEOTIDE SEQUENCE [LARGE SCALE GENOMIC DNA]</scope>
    <source>
        <strain evidence="1 2">DSM 14857</strain>
    </source>
</reference>
<dbReference type="OrthoDB" id="9815289at2"/>
<dbReference type="InterPro" id="IPR047735">
    <property type="entry name" value="GrdX-like"/>
</dbReference>
<dbReference type="Proteomes" id="UP000051647">
    <property type="component" value="Unassembled WGS sequence"/>
</dbReference>
<sequence>MSNFYILTNNPMVQEKYPKITELDDNFSVGDIFAGGRNAIHLGAHLINHPLAGSIKPNQSPYKSLVLSDDKGELDLFSLKLIEGAIQVLRKFPSRSRPYDESILEDFQVVDLDLLDSAIDSLPYEYHE</sequence>
<dbReference type="AlphaFoldDB" id="A0A0R1SM03"/>
<dbReference type="NCBIfam" id="NF038093">
    <property type="entry name" value="GrdX"/>
    <property type="match status" value="1"/>
</dbReference>
<dbReference type="eggNOG" id="ENOG5032Y6H">
    <property type="taxonomic scope" value="Bacteria"/>
</dbReference>
<proteinExistence type="predicted"/>
<gene>
    <name evidence="1" type="ORF">FC27_GL001905</name>
</gene>
<dbReference type="EMBL" id="AZFA01000006">
    <property type="protein sequence ID" value="KRL67317.1"/>
    <property type="molecule type" value="Genomic_DNA"/>
</dbReference>
<organism evidence="1 2">
    <name type="scientific">Companilactobacillus versmoldensis DSM 14857 = KCTC 3814</name>
    <dbReference type="NCBI Taxonomy" id="1423815"/>
    <lineage>
        <taxon>Bacteria</taxon>
        <taxon>Bacillati</taxon>
        <taxon>Bacillota</taxon>
        <taxon>Bacilli</taxon>
        <taxon>Lactobacillales</taxon>
        <taxon>Lactobacillaceae</taxon>
        <taxon>Companilactobacillus</taxon>
    </lineage>
</organism>
<accession>A0A0R1SM03</accession>
<evidence type="ECO:0000313" key="2">
    <source>
        <dbReference type="Proteomes" id="UP000051647"/>
    </source>
</evidence>
<dbReference type="PATRIC" id="fig|1423815.3.peg.1953"/>
<protein>
    <submittedName>
        <fullName evidence="1">GrdX protein</fullName>
    </submittedName>
</protein>
<evidence type="ECO:0000313" key="1">
    <source>
        <dbReference type="EMBL" id="KRL67317.1"/>
    </source>
</evidence>